<dbReference type="SMART" id="SM01217">
    <property type="entry name" value="Fn3_like"/>
    <property type="match status" value="1"/>
</dbReference>
<dbReference type="InterPro" id="IPR036881">
    <property type="entry name" value="Glyco_hydro_3_C_sf"/>
</dbReference>
<dbReference type="GO" id="GO:0042597">
    <property type="term" value="C:periplasmic space"/>
    <property type="evidence" value="ECO:0007669"/>
    <property type="project" value="UniProtKB-SubCell"/>
</dbReference>
<dbReference type="PANTHER" id="PTHR30620:SF16">
    <property type="entry name" value="LYSOSOMAL BETA GLUCOSIDASE"/>
    <property type="match status" value="1"/>
</dbReference>
<dbReference type="InterPro" id="IPR013783">
    <property type="entry name" value="Ig-like_fold"/>
</dbReference>
<dbReference type="SUPFAM" id="SSF52279">
    <property type="entry name" value="Beta-D-glucan exohydrolase, C-terminal domain"/>
    <property type="match status" value="1"/>
</dbReference>
<comment type="similarity">
    <text evidence="3 10">Belongs to the glycosyl hydrolase 3 family.</text>
</comment>
<dbReference type="InterPro" id="IPR001764">
    <property type="entry name" value="Glyco_hydro_3_N"/>
</dbReference>
<dbReference type="Proteomes" id="UP000320533">
    <property type="component" value="Chromosome"/>
</dbReference>
<dbReference type="Gene3D" id="3.20.20.300">
    <property type="entry name" value="Glycoside hydrolase, family 3, N-terminal domain"/>
    <property type="match status" value="1"/>
</dbReference>
<comment type="subcellular location">
    <subcellularLocation>
        <location evidence="2">Periplasm</location>
    </subcellularLocation>
</comment>
<evidence type="ECO:0000256" key="8">
    <source>
        <dbReference type="ARBA" id="ARBA00023295"/>
    </source>
</evidence>
<evidence type="ECO:0000256" key="1">
    <source>
        <dbReference type="ARBA" id="ARBA00000448"/>
    </source>
</evidence>
<dbReference type="InterPro" id="IPR051915">
    <property type="entry name" value="Cellulose_Degrad_GH3"/>
</dbReference>
<reference evidence="13 14" key="1">
    <citation type="submission" date="2019-06" db="EMBL/GenBank/DDBJ databases">
        <title>Complete genome sequence of Bacteroides uniformis NBRC 113350.</title>
        <authorList>
            <person name="Miura T."/>
            <person name="Furukawa M."/>
            <person name="Shimamura M."/>
            <person name="Ohyama Y."/>
            <person name="Yamazoe A."/>
            <person name="Kawasaki H."/>
        </authorList>
    </citation>
    <scope>NUCLEOTIDE SEQUENCE [LARGE SCALE GENOMIC DNA]</scope>
    <source>
        <strain evidence="13 14">NBRC 113350</strain>
    </source>
</reference>
<dbReference type="KEGG" id="bun:Bun01g_04130"/>
<name>A0A4Y1VAQ3_BACUN</name>
<dbReference type="Gene3D" id="3.40.50.1700">
    <property type="entry name" value="Glycoside hydrolase family 3 C-terminal domain"/>
    <property type="match status" value="1"/>
</dbReference>
<dbReference type="InterPro" id="IPR019800">
    <property type="entry name" value="Glyco_hydro_3_AS"/>
</dbReference>
<dbReference type="PROSITE" id="PS00775">
    <property type="entry name" value="GLYCOSYL_HYDROL_F3"/>
    <property type="match status" value="1"/>
</dbReference>
<dbReference type="Pfam" id="PF01915">
    <property type="entry name" value="Glyco_hydro_3_C"/>
    <property type="match status" value="1"/>
</dbReference>
<keyword evidence="8 10" id="KW-0326">Glycosidase</keyword>
<feature type="chain" id="PRO_5021475302" description="Periplasmic beta-glucosidase" evidence="11">
    <location>
        <begin position="28"/>
        <end position="780"/>
    </location>
</feature>
<evidence type="ECO:0000256" key="3">
    <source>
        <dbReference type="ARBA" id="ARBA00005336"/>
    </source>
</evidence>
<evidence type="ECO:0000256" key="9">
    <source>
        <dbReference type="ARBA" id="ARBA00067498"/>
    </source>
</evidence>
<accession>A0A4Y1VAQ3</accession>
<keyword evidence="6" id="KW-0574">Periplasm</keyword>
<dbReference type="PANTHER" id="PTHR30620">
    <property type="entry name" value="PERIPLASMIC BETA-GLUCOSIDASE-RELATED"/>
    <property type="match status" value="1"/>
</dbReference>
<protein>
    <recommendedName>
        <fullName evidence="9">Periplasmic beta-glucosidase</fullName>
        <ecNumber evidence="4">3.2.1.21</ecNumber>
    </recommendedName>
</protein>
<dbReference type="GO" id="GO:0009251">
    <property type="term" value="P:glucan catabolic process"/>
    <property type="evidence" value="ECO:0007669"/>
    <property type="project" value="TreeGrafter"/>
</dbReference>
<organism evidence="13 14">
    <name type="scientific">Bacteroides uniformis</name>
    <dbReference type="NCBI Taxonomy" id="820"/>
    <lineage>
        <taxon>Bacteria</taxon>
        <taxon>Pseudomonadati</taxon>
        <taxon>Bacteroidota</taxon>
        <taxon>Bacteroidia</taxon>
        <taxon>Bacteroidales</taxon>
        <taxon>Bacteroidaceae</taxon>
        <taxon>Bacteroides</taxon>
    </lineage>
</organism>
<dbReference type="InterPro" id="IPR026891">
    <property type="entry name" value="Fn3-like"/>
</dbReference>
<keyword evidence="7 10" id="KW-0378">Hydrolase</keyword>
<dbReference type="FunFam" id="3.20.20.300:FF:000005">
    <property type="entry name" value="Periplasmic beta-glucosidase"/>
    <property type="match status" value="1"/>
</dbReference>
<dbReference type="EMBL" id="AP019724">
    <property type="protein sequence ID" value="BBK86043.1"/>
    <property type="molecule type" value="Genomic_DNA"/>
</dbReference>
<evidence type="ECO:0000256" key="6">
    <source>
        <dbReference type="ARBA" id="ARBA00022764"/>
    </source>
</evidence>
<comment type="catalytic activity">
    <reaction evidence="1">
        <text>Hydrolysis of terminal, non-reducing beta-D-glucosyl residues with release of beta-D-glucose.</text>
        <dbReference type="EC" id="3.2.1.21"/>
    </reaction>
</comment>
<dbReference type="NCBIfam" id="NF011678">
    <property type="entry name" value="PRK15098.1"/>
    <property type="match status" value="1"/>
</dbReference>
<feature type="signal peptide" evidence="11">
    <location>
        <begin position="1"/>
        <end position="27"/>
    </location>
</feature>
<evidence type="ECO:0000256" key="7">
    <source>
        <dbReference type="ARBA" id="ARBA00022801"/>
    </source>
</evidence>
<evidence type="ECO:0000256" key="4">
    <source>
        <dbReference type="ARBA" id="ARBA00012744"/>
    </source>
</evidence>
<dbReference type="InterPro" id="IPR002772">
    <property type="entry name" value="Glyco_hydro_3_C"/>
</dbReference>
<dbReference type="GO" id="GO:0008422">
    <property type="term" value="F:beta-glucosidase activity"/>
    <property type="evidence" value="ECO:0007669"/>
    <property type="project" value="UniProtKB-EC"/>
</dbReference>
<dbReference type="FunFam" id="3.40.50.1700:FF:000004">
    <property type="entry name" value="Periplasmic beta-glucosidase"/>
    <property type="match status" value="1"/>
</dbReference>
<dbReference type="EC" id="3.2.1.21" evidence="4"/>
<evidence type="ECO:0000313" key="14">
    <source>
        <dbReference type="Proteomes" id="UP000320533"/>
    </source>
</evidence>
<dbReference type="InterPro" id="IPR017853">
    <property type="entry name" value="GH"/>
</dbReference>
<feature type="domain" description="Fibronectin type III-like" evidence="12">
    <location>
        <begin position="700"/>
        <end position="769"/>
    </location>
</feature>
<sequence>MNMKKIFKRTSLLLATALIGVTATVQAQKSPQDMDRFIDALMRRMTVEEKIGQLNLPVTGEITTGQAKSSDVAKKIEQGLVGGLFNLKGVAKIRDVQKLAVENSRLGIPLLFGMDVIHGYETIFPIPLGLSCTWDMAAIEQSARIAATEASADGISWTFSPMVDISRDPRWGRVSEGSGEDPFLGGAIARAMVLGYQGKDPDDQLKRNDEIMACVKHFALYGAGEAGRDYNTVDMSRNRMFNEYMYPYEAAVRAGVGSAMASFNEVDGVPATANRWLMTDVLRKQWGFNGFVVTDFTGISEMVEHGIGDLQTVSARALNAGVDMDMVSEGFVGTLKKSLTEGKITMKTLDAACRRILEAKYKLGLFDDPYKYCDLSRPARDIFTREHRDAARRIAAESFVLLKNEPFEGQGKKSSRPVLPLEKQGTVAVIGPLGNTRSNMPGTWSVAARLDDYPSLYEGLKEMTAGRVNITYAKGSNLIGDVAYEERATLFGRSLSRDNRTDKELLDEALKVASGADVIVAALGESSEMSGESSSRTDLDIPDVQRTLLEALLKTGKPVVLTLFTGRPLTLTWEQEHVPAILNVWFGGSEAAYAIGDVLFGDVNPSGKLTMTFPKNVGQIPLFYNHKNTGRPLAAGNWFEKFRSNYLDVDNEPLYPFGYGLSYTTFQYSDIALSTPVMGQNGSTTAVVTVTNTGKRDGAEVVQLYIRDLVGSITRPVRELKGFEKVFLKAGESKTVSFKITPELLRFYDYDLNHVAEPGDFDVMIGGSSQAEKTARLTLK</sequence>
<keyword evidence="5 11" id="KW-0732">Signal</keyword>
<evidence type="ECO:0000313" key="13">
    <source>
        <dbReference type="EMBL" id="BBK86043.1"/>
    </source>
</evidence>
<dbReference type="Gene3D" id="2.60.40.10">
    <property type="entry name" value="Immunoglobulins"/>
    <property type="match status" value="1"/>
</dbReference>
<evidence type="ECO:0000256" key="5">
    <source>
        <dbReference type="ARBA" id="ARBA00022729"/>
    </source>
</evidence>
<dbReference type="InterPro" id="IPR036962">
    <property type="entry name" value="Glyco_hydro_3_N_sf"/>
</dbReference>
<dbReference type="SUPFAM" id="SSF51445">
    <property type="entry name" value="(Trans)glycosidases"/>
    <property type="match status" value="1"/>
</dbReference>
<evidence type="ECO:0000256" key="11">
    <source>
        <dbReference type="SAM" id="SignalP"/>
    </source>
</evidence>
<dbReference type="FunFam" id="2.60.40.10:FF:000495">
    <property type="entry name" value="Periplasmic beta-glucosidase"/>
    <property type="match status" value="1"/>
</dbReference>
<evidence type="ECO:0000256" key="2">
    <source>
        <dbReference type="ARBA" id="ARBA00004418"/>
    </source>
</evidence>
<dbReference type="Pfam" id="PF00933">
    <property type="entry name" value="Glyco_hydro_3"/>
    <property type="match status" value="1"/>
</dbReference>
<evidence type="ECO:0000259" key="12">
    <source>
        <dbReference type="SMART" id="SM01217"/>
    </source>
</evidence>
<proteinExistence type="inferred from homology"/>
<dbReference type="AlphaFoldDB" id="A0A4Y1VAQ3"/>
<gene>
    <name evidence="13" type="ORF">Bun01g_04130</name>
</gene>
<evidence type="ECO:0000256" key="10">
    <source>
        <dbReference type="RuleBase" id="RU361161"/>
    </source>
</evidence>
<dbReference type="PRINTS" id="PR00133">
    <property type="entry name" value="GLHYDRLASE3"/>
</dbReference>
<dbReference type="Pfam" id="PF14310">
    <property type="entry name" value="Fn3-like"/>
    <property type="match status" value="1"/>
</dbReference>